<evidence type="ECO:0000313" key="1">
    <source>
        <dbReference type="EMBL" id="CAF9906777.1"/>
    </source>
</evidence>
<evidence type="ECO:0000313" key="2">
    <source>
        <dbReference type="Proteomes" id="UP000664169"/>
    </source>
</evidence>
<protein>
    <submittedName>
        <fullName evidence="1">Uncharacterized protein</fullName>
    </submittedName>
</protein>
<organism evidence="1 2">
    <name type="scientific">Gomphillus americanus</name>
    <dbReference type="NCBI Taxonomy" id="1940652"/>
    <lineage>
        <taxon>Eukaryota</taxon>
        <taxon>Fungi</taxon>
        <taxon>Dikarya</taxon>
        <taxon>Ascomycota</taxon>
        <taxon>Pezizomycotina</taxon>
        <taxon>Lecanoromycetes</taxon>
        <taxon>OSLEUM clade</taxon>
        <taxon>Ostropomycetidae</taxon>
        <taxon>Ostropales</taxon>
        <taxon>Graphidaceae</taxon>
        <taxon>Gomphilloideae</taxon>
        <taxon>Gomphillus</taxon>
    </lineage>
</organism>
<accession>A0A8H3EJ89</accession>
<dbReference type="OrthoDB" id="414175at2759"/>
<reference evidence="1" key="1">
    <citation type="submission" date="2021-03" db="EMBL/GenBank/DDBJ databases">
        <authorList>
            <person name="Tagirdzhanova G."/>
        </authorList>
    </citation>
    <scope>NUCLEOTIDE SEQUENCE</scope>
</reference>
<dbReference type="Proteomes" id="UP000664169">
    <property type="component" value="Unassembled WGS sequence"/>
</dbReference>
<keyword evidence="2" id="KW-1185">Reference proteome</keyword>
<dbReference type="EMBL" id="CAJPDQ010000003">
    <property type="protein sequence ID" value="CAF9906777.1"/>
    <property type="molecule type" value="Genomic_DNA"/>
</dbReference>
<dbReference type="AlphaFoldDB" id="A0A8H3EJ89"/>
<comment type="caution">
    <text evidence="1">The sequence shown here is derived from an EMBL/GenBank/DDBJ whole genome shotgun (WGS) entry which is preliminary data.</text>
</comment>
<gene>
    <name evidence="1" type="ORF">GOMPHAMPRED_004922</name>
</gene>
<name>A0A8H3EJ89_9LECA</name>
<proteinExistence type="predicted"/>
<sequence length="182" mass="21545">MLDYLNDLIVFSNMNMQTGDHQIIAAREDIDEVEMYENEHFASYQQLQQYKRFGHDPHGLNDQKTSWDLDKYKFVPTLEKCWEYRQNANWYIFVEADTAIYWNNMRNFLNILKPEGPLHIWSSTYLAIEMAYDGTGCVILGAAMKKAAGNKHDIQRLYELKSRNFVMEVECRPRFHLMKGSN</sequence>